<dbReference type="EMBL" id="JBHUMY010000012">
    <property type="protein sequence ID" value="MFD2661031.1"/>
    <property type="molecule type" value="Genomic_DNA"/>
</dbReference>
<evidence type="ECO:0000256" key="1">
    <source>
        <dbReference type="ARBA" id="ARBA00010759"/>
    </source>
</evidence>
<comment type="similarity">
    <text evidence="1 2">Belongs to the polypeptide deformylase family.</text>
</comment>
<gene>
    <name evidence="2 3" type="primary">def</name>
    <name evidence="3" type="ORF">ACFSW5_12295</name>
</gene>
<dbReference type="PANTHER" id="PTHR10458:SF22">
    <property type="entry name" value="PEPTIDE DEFORMYLASE"/>
    <property type="match status" value="1"/>
</dbReference>
<name>A0ABW5QYD4_9BACL</name>
<feature type="binding site" evidence="2">
    <location>
        <position position="132"/>
    </location>
    <ligand>
        <name>Fe cation</name>
        <dbReference type="ChEBI" id="CHEBI:24875"/>
    </ligand>
</feature>
<comment type="caution">
    <text evidence="3">The sequence shown here is derived from an EMBL/GenBank/DDBJ whole genome shotgun (WGS) entry which is preliminary data.</text>
</comment>
<keyword evidence="2 3" id="KW-0378">Hydrolase</keyword>
<keyword evidence="4" id="KW-1185">Reference proteome</keyword>
<keyword evidence="2" id="KW-0408">Iron</keyword>
<dbReference type="PANTHER" id="PTHR10458">
    <property type="entry name" value="PEPTIDE DEFORMYLASE"/>
    <property type="match status" value="1"/>
</dbReference>
<dbReference type="NCBIfam" id="NF001159">
    <property type="entry name" value="PRK00150.1-3"/>
    <property type="match status" value="1"/>
</dbReference>
<evidence type="ECO:0000313" key="4">
    <source>
        <dbReference type="Proteomes" id="UP001597493"/>
    </source>
</evidence>
<dbReference type="InterPro" id="IPR023635">
    <property type="entry name" value="Peptide_deformylase"/>
</dbReference>
<dbReference type="GO" id="GO:0042586">
    <property type="term" value="F:peptide deformylase activity"/>
    <property type="evidence" value="ECO:0007669"/>
    <property type="project" value="UniProtKB-EC"/>
</dbReference>
<keyword evidence="2" id="KW-0648">Protein biosynthesis</keyword>
<dbReference type="SUPFAM" id="SSF56420">
    <property type="entry name" value="Peptide deformylase"/>
    <property type="match status" value="1"/>
</dbReference>
<dbReference type="CDD" id="cd00487">
    <property type="entry name" value="Pep_deformylase"/>
    <property type="match status" value="1"/>
</dbReference>
<dbReference type="PRINTS" id="PR01576">
    <property type="entry name" value="PDEFORMYLASE"/>
</dbReference>
<comment type="function">
    <text evidence="2">Removes the formyl group from the N-terminal Met of newly synthesized proteins. Requires at least a dipeptide for an efficient rate of reaction. N-terminal L-methionine is a prerequisite for activity but the enzyme has broad specificity at other positions.</text>
</comment>
<proteinExistence type="inferred from homology"/>
<evidence type="ECO:0000313" key="3">
    <source>
        <dbReference type="EMBL" id="MFD2661031.1"/>
    </source>
</evidence>
<accession>A0ABW5QYD4</accession>
<dbReference type="EC" id="3.5.1.88" evidence="2"/>
<protein>
    <recommendedName>
        <fullName evidence="2">Peptide deformylase</fullName>
        <shortName evidence="2">PDF</shortName>
        <ecNumber evidence="2">3.5.1.88</ecNumber>
    </recommendedName>
    <alternativeName>
        <fullName evidence="2">Polypeptide deformylase</fullName>
    </alternativeName>
</protein>
<dbReference type="PIRSF" id="PIRSF004749">
    <property type="entry name" value="Pep_def"/>
    <property type="match status" value="1"/>
</dbReference>
<feature type="active site" evidence="2">
    <location>
        <position position="133"/>
    </location>
</feature>
<organism evidence="3 4">
    <name type="scientific">Paenibacillus thailandensis</name>
    <dbReference type="NCBI Taxonomy" id="393250"/>
    <lineage>
        <taxon>Bacteria</taxon>
        <taxon>Bacillati</taxon>
        <taxon>Bacillota</taxon>
        <taxon>Bacilli</taxon>
        <taxon>Bacillales</taxon>
        <taxon>Paenibacillaceae</taxon>
        <taxon>Paenibacillus</taxon>
    </lineage>
</organism>
<feature type="binding site" evidence="2">
    <location>
        <position position="136"/>
    </location>
    <ligand>
        <name>Fe cation</name>
        <dbReference type="ChEBI" id="CHEBI:24875"/>
    </ligand>
</feature>
<dbReference type="RefSeq" id="WP_379273308.1">
    <property type="nucleotide sequence ID" value="NZ_JBHUGT010000024.1"/>
</dbReference>
<reference evidence="4" key="1">
    <citation type="journal article" date="2019" name="Int. J. Syst. Evol. Microbiol.">
        <title>The Global Catalogue of Microorganisms (GCM) 10K type strain sequencing project: providing services to taxonomists for standard genome sequencing and annotation.</title>
        <authorList>
            <consortium name="The Broad Institute Genomics Platform"/>
            <consortium name="The Broad Institute Genome Sequencing Center for Infectious Disease"/>
            <person name="Wu L."/>
            <person name="Ma J."/>
        </authorList>
    </citation>
    <scope>NUCLEOTIDE SEQUENCE [LARGE SCALE GENOMIC DNA]</scope>
    <source>
        <strain evidence="4">TISTR 1827</strain>
    </source>
</reference>
<comment type="cofactor">
    <cofactor evidence="2">
        <name>Fe(2+)</name>
        <dbReference type="ChEBI" id="CHEBI:29033"/>
    </cofactor>
    <text evidence="2">Binds 1 Fe(2+) ion.</text>
</comment>
<dbReference type="InterPro" id="IPR036821">
    <property type="entry name" value="Peptide_deformylase_sf"/>
</dbReference>
<dbReference type="Proteomes" id="UP001597493">
    <property type="component" value="Unassembled WGS sequence"/>
</dbReference>
<sequence>MAIRIIVKDPDPVLREKAKEVTKFNANLQKLLKDMAETMYDADGVGLAAPQIGISKRVIVVDVGDENGLIEMVNPVITESDGEQIGPEGCLSIPNLNGEVRRANRVVVKGQNAAGETFTVDATGYLARAFQHEIDHLNGVLFTDIAESVYDISEQAEKPVRAARAGKGGE</sequence>
<keyword evidence="2" id="KW-0479">Metal-binding</keyword>
<dbReference type="NCBIfam" id="TIGR00079">
    <property type="entry name" value="pept_deformyl"/>
    <property type="match status" value="1"/>
</dbReference>
<evidence type="ECO:0000256" key="2">
    <source>
        <dbReference type="HAMAP-Rule" id="MF_00163"/>
    </source>
</evidence>
<feature type="binding site" evidence="2">
    <location>
        <position position="90"/>
    </location>
    <ligand>
        <name>Fe cation</name>
        <dbReference type="ChEBI" id="CHEBI:24875"/>
    </ligand>
</feature>
<dbReference type="Pfam" id="PF01327">
    <property type="entry name" value="Pep_deformylase"/>
    <property type="match status" value="1"/>
</dbReference>
<dbReference type="HAMAP" id="MF_00163">
    <property type="entry name" value="Pep_deformylase"/>
    <property type="match status" value="1"/>
</dbReference>
<comment type="catalytic activity">
    <reaction evidence="2">
        <text>N-terminal N-formyl-L-methionyl-[peptide] + H2O = N-terminal L-methionyl-[peptide] + formate</text>
        <dbReference type="Rhea" id="RHEA:24420"/>
        <dbReference type="Rhea" id="RHEA-COMP:10639"/>
        <dbReference type="Rhea" id="RHEA-COMP:10640"/>
        <dbReference type="ChEBI" id="CHEBI:15377"/>
        <dbReference type="ChEBI" id="CHEBI:15740"/>
        <dbReference type="ChEBI" id="CHEBI:49298"/>
        <dbReference type="ChEBI" id="CHEBI:64731"/>
        <dbReference type="EC" id="3.5.1.88"/>
    </reaction>
</comment>
<dbReference type="Gene3D" id="3.90.45.10">
    <property type="entry name" value="Peptide deformylase"/>
    <property type="match status" value="1"/>
</dbReference>